<evidence type="ECO:0000256" key="1">
    <source>
        <dbReference type="ARBA" id="ARBA00010609"/>
    </source>
</evidence>
<dbReference type="Pfam" id="PF00394">
    <property type="entry name" value="Cu-oxidase"/>
    <property type="match status" value="1"/>
</dbReference>
<accession>A0A7J8PHQ8</accession>
<proteinExistence type="inferred from homology"/>
<evidence type="ECO:0000313" key="4">
    <source>
        <dbReference type="EMBL" id="MBA0588805.1"/>
    </source>
</evidence>
<sequence>MIHIALLSSLCFAEDPYVLYDFKLSYITVFPLGVPQQVTFQCSLFTSAFIFDVLSGGFLFLSFVESNVWPGIQMQRNSWQNGVLGANCHIQPKKNFAYQFQVKDQIGSFSHFPSLNFQRASGGFGAIIINNRNVIAIPFALPDGHIVILIGDWYTQNPTALRTILGSGGVLINGKGPYRYNTTLVPAGIEYESINVDPGIHFFRCDGKKFCLISTFNYRYYFMQRQLLICNDIMLCSQNLPISCASTGLNFRIQGHKLLLVQTEGHYTTQQNFTSFDIHVGQSYSFLVTMDQNATTDYYIVASARFLNESAWERVTGVAISHIPIQKDQQLALCLFHQVIFTTQWSAMNQPRAIRFVLNFPLLENTTA</sequence>
<dbReference type="GO" id="GO:0005507">
    <property type="term" value="F:copper ion binding"/>
    <property type="evidence" value="ECO:0007669"/>
    <property type="project" value="InterPro"/>
</dbReference>
<comment type="caution">
    <text evidence="4">The sequence shown here is derived from an EMBL/GenBank/DDBJ whole genome shotgun (WGS) entry which is preliminary data.</text>
</comment>
<dbReference type="InterPro" id="IPR008972">
    <property type="entry name" value="Cupredoxin"/>
</dbReference>
<dbReference type="EMBL" id="JABEZZ010000006">
    <property type="protein sequence ID" value="MBA0588805.1"/>
    <property type="molecule type" value="Genomic_DNA"/>
</dbReference>
<dbReference type="GO" id="GO:0016491">
    <property type="term" value="F:oxidoreductase activity"/>
    <property type="evidence" value="ECO:0007669"/>
    <property type="project" value="TreeGrafter"/>
</dbReference>
<dbReference type="SUPFAM" id="SSF49503">
    <property type="entry name" value="Cupredoxins"/>
    <property type="match status" value="2"/>
</dbReference>
<dbReference type="InterPro" id="IPR001117">
    <property type="entry name" value="Cu-oxidase_2nd"/>
</dbReference>
<evidence type="ECO:0000259" key="3">
    <source>
        <dbReference type="Pfam" id="PF07732"/>
    </source>
</evidence>
<dbReference type="Pfam" id="PF07732">
    <property type="entry name" value="Cu-oxidase_3"/>
    <property type="match status" value="1"/>
</dbReference>
<comment type="similarity">
    <text evidence="1">Belongs to the multicopper oxidase family.</text>
</comment>
<dbReference type="InterPro" id="IPR011707">
    <property type="entry name" value="Cu-oxidase-like_N"/>
</dbReference>
<dbReference type="PANTHER" id="PTHR11709">
    <property type="entry name" value="MULTI-COPPER OXIDASE"/>
    <property type="match status" value="1"/>
</dbReference>
<name>A0A7J8PHQ8_GOSRA</name>
<dbReference type="InterPro" id="IPR045087">
    <property type="entry name" value="Cu-oxidase_fam"/>
</dbReference>
<evidence type="ECO:0000259" key="2">
    <source>
        <dbReference type="Pfam" id="PF00394"/>
    </source>
</evidence>
<dbReference type="Proteomes" id="UP000593578">
    <property type="component" value="Unassembled WGS sequence"/>
</dbReference>
<feature type="domain" description="Plastocyanin-like" evidence="3">
    <location>
        <begin position="69"/>
        <end position="133"/>
    </location>
</feature>
<dbReference type="GO" id="GO:0005886">
    <property type="term" value="C:plasma membrane"/>
    <property type="evidence" value="ECO:0007669"/>
    <property type="project" value="TreeGrafter"/>
</dbReference>
<evidence type="ECO:0008006" key="6">
    <source>
        <dbReference type="Google" id="ProtNLM"/>
    </source>
</evidence>
<organism evidence="4 5">
    <name type="scientific">Gossypium raimondii</name>
    <name type="common">Peruvian cotton</name>
    <name type="synonym">Gossypium klotzschianum subsp. raimondii</name>
    <dbReference type="NCBI Taxonomy" id="29730"/>
    <lineage>
        <taxon>Eukaryota</taxon>
        <taxon>Viridiplantae</taxon>
        <taxon>Streptophyta</taxon>
        <taxon>Embryophyta</taxon>
        <taxon>Tracheophyta</taxon>
        <taxon>Spermatophyta</taxon>
        <taxon>Magnoliopsida</taxon>
        <taxon>eudicotyledons</taxon>
        <taxon>Gunneridae</taxon>
        <taxon>Pentapetalae</taxon>
        <taxon>rosids</taxon>
        <taxon>malvids</taxon>
        <taxon>Malvales</taxon>
        <taxon>Malvaceae</taxon>
        <taxon>Malvoideae</taxon>
        <taxon>Gossypium</taxon>
    </lineage>
</organism>
<gene>
    <name evidence="4" type="ORF">Gorai_001895</name>
</gene>
<feature type="domain" description="Plastocyanin-like" evidence="2">
    <location>
        <begin position="246"/>
        <end position="322"/>
    </location>
</feature>
<protein>
    <recommendedName>
        <fullName evidence="6">Plastocyanin-like domain-containing protein</fullName>
    </recommendedName>
</protein>
<evidence type="ECO:0000313" key="5">
    <source>
        <dbReference type="Proteomes" id="UP000593578"/>
    </source>
</evidence>
<dbReference type="AlphaFoldDB" id="A0A7J8PHQ8"/>
<reference evidence="4 5" key="1">
    <citation type="journal article" date="2019" name="Genome Biol. Evol.">
        <title>Insights into the evolution of the New World diploid cottons (Gossypium, subgenus Houzingenia) based on genome sequencing.</title>
        <authorList>
            <person name="Grover C.E."/>
            <person name="Arick M.A. 2nd"/>
            <person name="Thrash A."/>
            <person name="Conover J.L."/>
            <person name="Sanders W.S."/>
            <person name="Peterson D.G."/>
            <person name="Frelichowski J.E."/>
            <person name="Scheffler J.A."/>
            <person name="Scheffler B.E."/>
            <person name="Wendel J.F."/>
        </authorList>
    </citation>
    <scope>NUCLEOTIDE SEQUENCE [LARGE SCALE GENOMIC DNA]</scope>
    <source>
        <strain evidence="4">8</strain>
        <tissue evidence="4">Leaf</tissue>
    </source>
</reference>
<dbReference type="Gene3D" id="2.60.40.420">
    <property type="entry name" value="Cupredoxins - blue copper proteins"/>
    <property type="match status" value="2"/>
</dbReference>
<dbReference type="PANTHER" id="PTHR11709:SF270">
    <property type="entry name" value="MONOCOPPER OXIDASE-LIKE PROTEIN SKS1"/>
    <property type="match status" value="1"/>
</dbReference>